<proteinExistence type="inferred from homology"/>
<keyword evidence="6 17" id="KW-0679">Respiratory chain</keyword>
<dbReference type="GO" id="GO:0004129">
    <property type="term" value="F:cytochrome-c oxidase activity"/>
    <property type="evidence" value="ECO:0007669"/>
    <property type="project" value="UniProtKB-EC"/>
</dbReference>
<feature type="transmembrane region" description="Helical" evidence="18">
    <location>
        <begin position="335"/>
        <end position="353"/>
    </location>
</feature>
<gene>
    <name evidence="21" type="ORF">DVS28_a0129</name>
</gene>
<feature type="transmembrane region" description="Helical" evidence="18">
    <location>
        <begin position="180"/>
        <end position="201"/>
    </location>
</feature>
<evidence type="ECO:0000256" key="4">
    <source>
        <dbReference type="ARBA" id="ARBA00022448"/>
    </source>
</evidence>
<dbReference type="Gene3D" id="1.20.210.10">
    <property type="entry name" value="Cytochrome c oxidase-like, subunit I domain"/>
    <property type="match status" value="1"/>
</dbReference>
<dbReference type="PROSITE" id="PS50855">
    <property type="entry name" value="COX1"/>
    <property type="match status" value="1"/>
</dbReference>
<feature type="region of interest" description="Disordered" evidence="19">
    <location>
        <begin position="626"/>
        <end position="653"/>
    </location>
</feature>
<dbReference type="Pfam" id="PF00115">
    <property type="entry name" value="COX1"/>
    <property type="match status" value="1"/>
</dbReference>
<evidence type="ECO:0000256" key="13">
    <source>
        <dbReference type="ARBA" id="ARBA00023008"/>
    </source>
</evidence>
<dbReference type="InterPro" id="IPR023616">
    <property type="entry name" value="Cyt_c_oxase-like_su1_dom"/>
</dbReference>
<dbReference type="NCBIfam" id="TIGR02891">
    <property type="entry name" value="CtaD_CoxA"/>
    <property type="match status" value="1"/>
</dbReference>
<comment type="subcellular location">
    <subcellularLocation>
        <location evidence="18">Cell membrane</location>
        <topology evidence="18">Multi-pass membrane protein</topology>
    </subcellularLocation>
    <subcellularLocation>
        <location evidence="1">Membrane</location>
        <topology evidence="1">Multi-pass membrane protein</topology>
    </subcellularLocation>
</comment>
<feature type="compositionally biased region" description="Basic and acidic residues" evidence="19">
    <location>
        <begin position="641"/>
        <end position="653"/>
    </location>
</feature>
<keyword evidence="18" id="KW-1003">Cell membrane</keyword>
<accession>A0A346XRJ0</accession>
<keyword evidence="7 17" id="KW-0812">Transmembrane</keyword>
<dbReference type="GO" id="GO:0005886">
    <property type="term" value="C:plasma membrane"/>
    <property type="evidence" value="ECO:0007669"/>
    <property type="project" value="UniProtKB-SubCell"/>
</dbReference>
<dbReference type="GO" id="GO:0022904">
    <property type="term" value="P:respiratory electron transport chain"/>
    <property type="evidence" value="ECO:0007669"/>
    <property type="project" value="TreeGrafter"/>
</dbReference>
<dbReference type="InterPro" id="IPR036927">
    <property type="entry name" value="Cyt_c_oxase-like_su1_sf"/>
</dbReference>
<dbReference type="GO" id="GO:0015990">
    <property type="term" value="P:electron transport coupled proton transport"/>
    <property type="evidence" value="ECO:0007669"/>
    <property type="project" value="InterPro"/>
</dbReference>
<evidence type="ECO:0000256" key="6">
    <source>
        <dbReference type="ARBA" id="ARBA00022660"/>
    </source>
</evidence>
<dbReference type="PANTHER" id="PTHR10422:SF18">
    <property type="entry name" value="CYTOCHROME C OXIDASE SUBUNIT 1"/>
    <property type="match status" value="1"/>
</dbReference>
<keyword evidence="8 18" id="KW-0479">Metal-binding</keyword>
<dbReference type="EC" id="7.1.1.9" evidence="18"/>
<keyword evidence="12 18" id="KW-0408">Iron</keyword>
<evidence type="ECO:0000256" key="11">
    <source>
        <dbReference type="ARBA" id="ARBA00022989"/>
    </source>
</evidence>
<evidence type="ECO:0000256" key="1">
    <source>
        <dbReference type="ARBA" id="ARBA00004141"/>
    </source>
</evidence>
<dbReference type="UniPathway" id="UPA00705"/>
<evidence type="ECO:0000256" key="2">
    <source>
        <dbReference type="ARBA" id="ARBA00004673"/>
    </source>
</evidence>
<keyword evidence="5 17" id="KW-0349">Heme</keyword>
<dbReference type="PANTHER" id="PTHR10422">
    <property type="entry name" value="CYTOCHROME C OXIDASE SUBUNIT 1"/>
    <property type="match status" value="1"/>
</dbReference>
<protein>
    <recommendedName>
        <fullName evidence="18">Cytochrome c oxidase subunit 1</fullName>
        <ecNumber evidence="18">7.1.1.9</ecNumber>
    </recommendedName>
</protein>
<comment type="function">
    <text evidence="15 18">Cytochrome c oxidase is the component of the respiratory chain that catalyzes the reduction of oxygen to water. Subunits 1-3 form the functional core of the enzyme complex. CO I is the catalytic subunit of the enzyme. Electrons originating in cytochrome c are transferred via the copper A center of subunit 2 and heme A of subunit 1 to the bimetallic center formed by heme A3 and copper B.</text>
</comment>
<feature type="transmembrane region" description="Helical" evidence="18">
    <location>
        <begin position="119"/>
        <end position="140"/>
    </location>
</feature>
<dbReference type="GO" id="GO:0006119">
    <property type="term" value="P:oxidative phosphorylation"/>
    <property type="evidence" value="ECO:0007669"/>
    <property type="project" value="UniProtKB-UniPathway"/>
</dbReference>
<evidence type="ECO:0000256" key="12">
    <source>
        <dbReference type="ARBA" id="ARBA00023004"/>
    </source>
</evidence>
<evidence type="ECO:0000256" key="9">
    <source>
        <dbReference type="ARBA" id="ARBA00022967"/>
    </source>
</evidence>
<feature type="transmembrane region" description="Helical" evidence="18">
    <location>
        <begin position="80"/>
        <end position="107"/>
    </location>
</feature>
<evidence type="ECO:0000256" key="5">
    <source>
        <dbReference type="ARBA" id="ARBA00022617"/>
    </source>
</evidence>
<keyword evidence="14 18" id="KW-0472">Membrane</keyword>
<dbReference type="GO" id="GO:0020037">
    <property type="term" value="F:heme binding"/>
    <property type="evidence" value="ECO:0007669"/>
    <property type="project" value="InterPro"/>
</dbReference>
<dbReference type="GO" id="GO:0046872">
    <property type="term" value="F:metal ion binding"/>
    <property type="evidence" value="ECO:0007669"/>
    <property type="project" value="UniProtKB-KW"/>
</dbReference>
<evidence type="ECO:0000313" key="21">
    <source>
        <dbReference type="EMBL" id="AXV04837.1"/>
    </source>
</evidence>
<name>A0A346XRJ0_9ACTN</name>
<feature type="transmembrane region" description="Helical" evidence="18">
    <location>
        <begin position="408"/>
        <end position="432"/>
    </location>
</feature>
<keyword evidence="11 18" id="KW-1133">Transmembrane helix</keyword>
<feature type="domain" description="Cytochrome oxidase subunit I profile" evidence="20">
    <location>
        <begin position="20"/>
        <end position="549"/>
    </location>
</feature>
<feature type="compositionally biased region" description="Low complexity" evidence="19">
    <location>
        <begin position="626"/>
        <end position="638"/>
    </location>
</feature>
<evidence type="ECO:0000256" key="7">
    <source>
        <dbReference type="ARBA" id="ARBA00022692"/>
    </source>
</evidence>
<keyword evidence="10 17" id="KW-0249">Electron transport</keyword>
<comment type="catalytic activity">
    <reaction evidence="16 18">
        <text>4 Fe(II)-[cytochrome c] + O2 + 8 H(+)(in) = 4 Fe(III)-[cytochrome c] + 2 H2O + 4 H(+)(out)</text>
        <dbReference type="Rhea" id="RHEA:11436"/>
        <dbReference type="Rhea" id="RHEA-COMP:10350"/>
        <dbReference type="Rhea" id="RHEA-COMP:14399"/>
        <dbReference type="ChEBI" id="CHEBI:15377"/>
        <dbReference type="ChEBI" id="CHEBI:15378"/>
        <dbReference type="ChEBI" id="CHEBI:15379"/>
        <dbReference type="ChEBI" id="CHEBI:29033"/>
        <dbReference type="ChEBI" id="CHEBI:29034"/>
        <dbReference type="EC" id="7.1.1.9"/>
    </reaction>
</comment>
<feature type="transmembrane region" description="Helical" evidence="18">
    <location>
        <begin position="40"/>
        <end position="60"/>
    </location>
</feature>
<dbReference type="InterPro" id="IPR014241">
    <property type="entry name" value="Cyt_c_oxidase_su1_bac"/>
</dbReference>
<evidence type="ECO:0000259" key="20">
    <source>
        <dbReference type="PROSITE" id="PS50855"/>
    </source>
</evidence>
<evidence type="ECO:0000313" key="22">
    <source>
        <dbReference type="Proteomes" id="UP000264006"/>
    </source>
</evidence>
<organism evidence="21 22">
    <name type="scientific">Euzebya pacifica</name>
    <dbReference type="NCBI Taxonomy" id="1608957"/>
    <lineage>
        <taxon>Bacteria</taxon>
        <taxon>Bacillati</taxon>
        <taxon>Actinomycetota</taxon>
        <taxon>Nitriliruptoria</taxon>
        <taxon>Euzebyales</taxon>
    </lineage>
</organism>
<evidence type="ECO:0000256" key="17">
    <source>
        <dbReference type="RuleBase" id="RU000370"/>
    </source>
</evidence>
<feature type="transmembrane region" description="Helical" evidence="18">
    <location>
        <begin position="302"/>
        <end position="323"/>
    </location>
</feature>
<keyword evidence="4 17" id="KW-0813">Transport</keyword>
<evidence type="ECO:0000256" key="3">
    <source>
        <dbReference type="ARBA" id="ARBA00009578"/>
    </source>
</evidence>
<keyword evidence="22" id="KW-1185">Reference proteome</keyword>
<comment type="similarity">
    <text evidence="3 17">Belongs to the heme-copper respiratory oxidase family.</text>
</comment>
<dbReference type="KEGG" id="euz:DVS28_a0129"/>
<feature type="transmembrane region" description="Helical" evidence="18">
    <location>
        <begin position="444"/>
        <end position="466"/>
    </location>
</feature>
<evidence type="ECO:0000256" key="19">
    <source>
        <dbReference type="SAM" id="MobiDB-lite"/>
    </source>
</evidence>
<evidence type="ECO:0000256" key="14">
    <source>
        <dbReference type="ARBA" id="ARBA00023136"/>
    </source>
</evidence>
<dbReference type="OrthoDB" id="9803294at2"/>
<sequence>MTVVDDRRASRTRRSVFARPTATTGWRSWVTTVDHKRIGIMYGVASLAFFAVGGLEALLIRVQLAGPNGSLVTADQYNQIFTMHGLTMVFFVVMPLGAAFMNFLLPLQIGARDVAFPRLNALSWWVFLASGIFVYSAVLFDGLPNGSWVGYSPLAGTVGPDPAGLTFGADSAAIHQSRMLFYSLGLQIAGVASLASAVNFITTTLNMRAPGMTLMRMPTFAWMTFVTAAMLLFAMPILGIALWQMMFQVRWAAPFYDPTNGGDPVLWQHMFWLFGHPEVYIMILPAFGIVSEILPVFSRKPLFGYSAVVFSGIAIAFMGWGVWAHHMFATGLGPVADAAFGISSMVIAVPTGIKIFNWMGTMWGGQIRFTTPMLFSIGLVSMFTIGGLSGVTHALVPSDTQQHDTYYIVAHFHYVLFGGALFALFGAIYYWAPKAFGRMFDERIGKVHFVLMLIGFNLTFGPMHLLGLNGMPRRYYTYADGMGWNTWNLVSSSGAFVIALSFLVFLYGCWRLRRSEQDLPPDPWDARTIEWLTPCPAPAHNFDTIPFVSERDEVWYRKHRDGGLEPPDPVDPSTIHMPSPSWFPLVLSLGLPVAAYGVFTEGAAQVALFVVGGMLVTGGMLGWAVEPSSEPSAEPDPAGRSTDDPGPRAGERS</sequence>
<dbReference type="RefSeq" id="WP_114589727.1">
    <property type="nucleotide sequence ID" value="NZ_CP031165.1"/>
</dbReference>
<dbReference type="AlphaFoldDB" id="A0A346XRJ0"/>
<feature type="transmembrane region" description="Helical" evidence="18">
    <location>
        <begin position="486"/>
        <end position="510"/>
    </location>
</feature>
<feature type="transmembrane region" description="Helical" evidence="18">
    <location>
        <begin position="266"/>
        <end position="290"/>
    </location>
</feature>
<keyword evidence="9" id="KW-1278">Translocase</keyword>
<dbReference type="Proteomes" id="UP000264006">
    <property type="component" value="Chromosome"/>
</dbReference>
<dbReference type="EMBL" id="CP031165">
    <property type="protein sequence ID" value="AXV04837.1"/>
    <property type="molecule type" value="Genomic_DNA"/>
</dbReference>
<dbReference type="PROSITE" id="PS00077">
    <property type="entry name" value="COX1_CUB"/>
    <property type="match status" value="1"/>
</dbReference>
<dbReference type="SUPFAM" id="SSF81442">
    <property type="entry name" value="Cytochrome c oxidase subunit I-like"/>
    <property type="match status" value="1"/>
</dbReference>
<feature type="transmembrane region" description="Helical" evidence="18">
    <location>
        <begin position="374"/>
        <end position="396"/>
    </location>
</feature>
<keyword evidence="13 18" id="KW-0186">Copper</keyword>
<comment type="pathway">
    <text evidence="2 18">Energy metabolism; oxidative phosphorylation.</text>
</comment>
<evidence type="ECO:0000256" key="16">
    <source>
        <dbReference type="ARBA" id="ARBA00047816"/>
    </source>
</evidence>
<evidence type="ECO:0000256" key="15">
    <source>
        <dbReference type="ARBA" id="ARBA00025218"/>
    </source>
</evidence>
<feature type="transmembrane region" description="Helical" evidence="18">
    <location>
        <begin position="222"/>
        <end position="246"/>
    </location>
</feature>
<dbReference type="Gene3D" id="1.10.287.70">
    <property type="match status" value="1"/>
</dbReference>
<evidence type="ECO:0000256" key="10">
    <source>
        <dbReference type="ARBA" id="ARBA00022982"/>
    </source>
</evidence>
<evidence type="ECO:0000256" key="18">
    <source>
        <dbReference type="RuleBase" id="RU363061"/>
    </source>
</evidence>
<feature type="transmembrane region" description="Helical" evidence="18">
    <location>
        <begin position="605"/>
        <end position="625"/>
    </location>
</feature>
<dbReference type="InterPro" id="IPR023615">
    <property type="entry name" value="Cyt_c_Oxase_su1_BS"/>
</dbReference>
<evidence type="ECO:0000256" key="8">
    <source>
        <dbReference type="ARBA" id="ARBA00022723"/>
    </source>
</evidence>
<reference evidence="21 22" key="1">
    <citation type="submission" date="2018-09" db="EMBL/GenBank/DDBJ databases">
        <title>Complete genome sequence of Euzebya sp. DY32-46 isolated from seawater of Pacific Ocean.</title>
        <authorList>
            <person name="Xu L."/>
            <person name="Wu Y.-H."/>
            <person name="Xu X.-W."/>
        </authorList>
    </citation>
    <scope>NUCLEOTIDE SEQUENCE [LARGE SCALE GENOMIC DNA]</scope>
    <source>
        <strain evidence="21 22">DY32-46</strain>
    </source>
</reference>
<dbReference type="PRINTS" id="PR01165">
    <property type="entry name" value="CYCOXIDASEI"/>
</dbReference>
<dbReference type="InterPro" id="IPR000883">
    <property type="entry name" value="Cyt_C_Oxase_1"/>
</dbReference>